<gene>
    <name evidence="1" type="ORF">GMARGA_LOCUS43576</name>
</gene>
<protein>
    <submittedName>
        <fullName evidence="1">15511_t:CDS:1</fullName>
    </submittedName>
</protein>
<proteinExistence type="predicted"/>
<dbReference type="Proteomes" id="UP000789901">
    <property type="component" value="Unassembled WGS sequence"/>
</dbReference>
<dbReference type="EMBL" id="CAJVQB010141994">
    <property type="protein sequence ID" value="CAG8854755.1"/>
    <property type="molecule type" value="Genomic_DNA"/>
</dbReference>
<evidence type="ECO:0000313" key="1">
    <source>
        <dbReference type="EMBL" id="CAG8854755.1"/>
    </source>
</evidence>
<sequence>GDDIPDFLAKLRLYLQNQGVNPADNAAGPPTGREVAMGYLRSYMRGRTLE</sequence>
<feature type="non-terminal residue" evidence="1">
    <location>
        <position position="50"/>
    </location>
</feature>
<keyword evidence="2" id="KW-1185">Reference proteome</keyword>
<name>A0ABN7XJ06_GIGMA</name>
<organism evidence="1 2">
    <name type="scientific">Gigaspora margarita</name>
    <dbReference type="NCBI Taxonomy" id="4874"/>
    <lineage>
        <taxon>Eukaryota</taxon>
        <taxon>Fungi</taxon>
        <taxon>Fungi incertae sedis</taxon>
        <taxon>Mucoromycota</taxon>
        <taxon>Glomeromycotina</taxon>
        <taxon>Glomeromycetes</taxon>
        <taxon>Diversisporales</taxon>
        <taxon>Gigasporaceae</taxon>
        <taxon>Gigaspora</taxon>
    </lineage>
</organism>
<evidence type="ECO:0000313" key="2">
    <source>
        <dbReference type="Proteomes" id="UP000789901"/>
    </source>
</evidence>
<reference evidence="1 2" key="1">
    <citation type="submission" date="2021-06" db="EMBL/GenBank/DDBJ databases">
        <authorList>
            <person name="Kallberg Y."/>
            <person name="Tangrot J."/>
            <person name="Rosling A."/>
        </authorList>
    </citation>
    <scope>NUCLEOTIDE SEQUENCE [LARGE SCALE GENOMIC DNA]</scope>
    <source>
        <strain evidence="1 2">120-4 pot B 10/14</strain>
    </source>
</reference>
<comment type="caution">
    <text evidence="1">The sequence shown here is derived from an EMBL/GenBank/DDBJ whole genome shotgun (WGS) entry which is preliminary data.</text>
</comment>
<feature type="non-terminal residue" evidence="1">
    <location>
        <position position="1"/>
    </location>
</feature>
<accession>A0ABN7XJ06</accession>